<dbReference type="InterPro" id="IPR036236">
    <property type="entry name" value="Znf_C2H2_sf"/>
</dbReference>
<dbReference type="STRING" id="254877.A0A1V6SDF6"/>
<evidence type="ECO:0000256" key="8">
    <source>
        <dbReference type="SAM" id="MobiDB-lite"/>
    </source>
</evidence>
<dbReference type="InterPro" id="IPR051059">
    <property type="entry name" value="VerF-like"/>
</dbReference>
<dbReference type="Proteomes" id="UP000191342">
    <property type="component" value="Unassembled WGS sequence"/>
</dbReference>
<dbReference type="InterPro" id="IPR013087">
    <property type="entry name" value="Znf_C2H2_type"/>
</dbReference>
<evidence type="ECO:0000256" key="3">
    <source>
        <dbReference type="ARBA" id="ARBA00022737"/>
    </source>
</evidence>
<feature type="region of interest" description="Disordered" evidence="8">
    <location>
        <begin position="240"/>
        <end position="272"/>
    </location>
</feature>
<dbReference type="GO" id="GO:0006351">
    <property type="term" value="P:DNA-templated transcription"/>
    <property type="evidence" value="ECO:0007669"/>
    <property type="project" value="InterPro"/>
</dbReference>
<dbReference type="GO" id="GO:0000785">
    <property type="term" value="C:chromatin"/>
    <property type="evidence" value="ECO:0007669"/>
    <property type="project" value="TreeGrafter"/>
</dbReference>
<sequence>MPKGRPRASVRPCNFCHKQFKRLEHLQRHERIHTHEKPFPCDCGQRFARQDLLARHFRLSHGVNSAEAPVTASTEGVPLNQTFEPSGIRAIDHYHATNEPTLQLENDMSLHETAPLVRSPQAPEAQHVFQQSEPDYPTNHVSAPVQLSNVTALPDVFLDQSDNLDILWNASCTDYDFLPARYFDTDFSLVDISQQSIGLPHASQANFTAPLTQQPMGSREGQNPSVNNDIQPALVSRLPSLEPTPRQWGENHLSEGQAPGRENGETERASMHSWRITSTGYEKITKELAELNDRLPGSFTLPTRHSLSRYLEGYFRGFHDHLPFLHTPTFSAVHVGLELLLALAAVGALYRFEHAKGYELYRAAQTIIHWRLDQIRGHALSRLTGTSPGYARLTNHHLQSQTRDPAAEQPSPEPKGRSHLCLLQGMLVLMALTAWSDHALMRESLAMSSQVAMLVRDLEINDFEDTTSGSSWGEWIDCEERRRTLLVAYVLFNLQCIAFHVPPMIPNQEVTISLPASAAEWKASSATQWANLRSGKGPKPRSFQRTLDQLLVGNLIHREEPITAFGNYVLIHGLVQHIFFVRSAASCQADSTSPLPAAFVKSMESALRAWQESWEATHESTLDPSSPKGPLGFNASALLRLAYIRLNANLGPSRRLISRDPVCIARTFTDGPTHICERSLHLDRAVLQCIHALSVPVRVGIAFVARTQSLNWSIQHSLCNLECAFLLTQWLESVAEFVTRQGLASLREDERKLLGMIVSLLQETDMAEDIDRREDDAARIRRLAACTMGLWAETFQGFHVFEIVHLVGTSLSIVADILQSRLAT</sequence>
<keyword evidence="6" id="KW-0539">Nucleus</keyword>
<evidence type="ECO:0000256" key="4">
    <source>
        <dbReference type="ARBA" id="ARBA00022771"/>
    </source>
</evidence>
<dbReference type="AlphaFoldDB" id="A0A1V6SDF6"/>
<dbReference type="GO" id="GO:0000981">
    <property type="term" value="F:DNA-binding transcription factor activity, RNA polymerase II-specific"/>
    <property type="evidence" value="ECO:0007669"/>
    <property type="project" value="InterPro"/>
</dbReference>
<dbReference type="PROSITE" id="PS50157">
    <property type="entry name" value="ZINC_FINGER_C2H2_2"/>
    <property type="match status" value="2"/>
</dbReference>
<evidence type="ECO:0000256" key="5">
    <source>
        <dbReference type="ARBA" id="ARBA00022833"/>
    </source>
</evidence>
<dbReference type="PROSITE" id="PS00028">
    <property type="entry name" value="ZINC_FINGER_C2H2_1"/>
    <property type="match status" value="1"/>
</dbReference>
<evidence type="ECO:0000256" key="2">
    <source>
        <dbReference type="ARBA" id="ARBA00022723"/>
    </source>
</evidence>
<dbReference type="GO" id="GO:0008270">
    <property type="term" value="F:zinc ion binding"/>
    <property type="evidence" value="ECO:0007669"/>
    <property type="project" value="UniProtKB-KW"/>
</dbReference>
<feature type="domain" description="C2H2-type" evidence="9">
    <location>
        <begin position="39"/>
        <end position="69"/>
    </location>
</feature>
<keyword evidence="5" id="KW-0862">Zinc</keyword>
<comment type="subcellular location">
    <subcellularLocation>
        <location evidence="1">Nucleus</location>
    </subcellularLocation>
</comment>
<feature type="domain" description="C2H2-type" evidence="9">
    <location>
        <begin position="11"/>
        <end position="38"/>
    </location>
</feature>
<dbReference type="PANTHER" id="PTHR40626:SF10">
    <property type="entry name" value="C2H2-TYPE DOMAIN-CONTAINING PROTEIN"/>
    <property type="match status" value="1"/>
</dbReference>
<keyword evidence="11" id="KW-1185">Reference proteome</keyword>
<dbReference type="SUPFAM" id="SSF57667">
    <property type="entry name" value="beta-beta-alpha zinc fingers"/>
    <property type="match status" value="1"/>
</dbReference>
<keyword evidence="2" id="KW-0479">Metal-binding</keyword>
<dbReference type="GO" id="GO:0000978">
    <property type="term" value="F:RNA polymerase II cis-regulatory region sequence-specific DNA binding"/>
    <property type="evidence" value="ECO:0007669"/>
    <property type="project" value="InterPro"/>
</dbReference>
<name>A0A1V6SDF6_9EURO</name>
<gene>
    <name evidence="10" type="ORF">PENFLA_c066G02473</name>
</gene>
<evidence type="ECO:0000256" key="1">
    <source>
        <dbReference type="ARBA" id="ARBA00004123"/>
    </source>
</evidence>
<reference evidence="11" key="1">
    <citation type="journal article" date="2017" name="Nat. Microbiol.">
        <title>Global analysis of biosynthetic gene clusters reveals vast potential of secondary metabolite production in Penicillium species.</title>
        <authorList>
            <person name="Nielsen J.C."/>
            <person name="Grijseels S."/>
            <person name="Prigent S."/>
            <person name="Ji B."/>
            <person name="Dainat J."/>
            <person name="Nielsen K.F."/>
            <person name="Frisvad J.C."/>
            <person name="Workman M."/>
            <person name="Nielsen J."/>
        </authorList>
    </citation>
    <scope>NUCLEOTIDE SEQUENCE [LARGE SCALE GENOMIC DNA]</scope>
    <source>
        <strain evidence="11">IBT 14082</strain>
    </source>
</reference>
<keyword evidence="3" id="KW-0677">Repeat</keyword>
<evidence type="ECO:0000256" key="7">
    <source>
        <dbReference type="PROSITE-ProRule" id="PRU00042"/>
    </source>
</evidence>
<dbReference type="GO" id="GO:0005634">
    <property type="term" value="C:nucleus"/>
    <property type="evidence" value="ECO:0007669"/>
    <property type="project" value="UniProtKB-SubCell"/>
</dbReference>
<dbReference type="SMART" id="SM00355">
    <property type="entry name" value="ZnF_C2H2"/>
    <property type="match status" value="2"/>
</dbReference>
<comment type="caution">
    <text evidence="10">The sequence shown here is derived from an EMBL/GenBank/DDBJ whole genome shotgun (WGS) entry which is preliminary data.</text>
</comment>
<keyword evidence="4 7" id="KW-0863">Zinc-finger</keyword>
<evidence type="ECO:0000259" key="9">
    <source>
        <dbReference type="PROSITE" id="PS50157"/>
    </source>
</evidence>
<accession>A0A1V6SDF6</accession>
<dbReference type="EMBL" id="MLQL01000066">
    <property type="protein sequence ID" value="OQE11966.1"/>
    <property type="molecule type" value="Genomic_DNA"/>
</dbReference>
<evidence type="ECO:0000256" key="6">
    <source>
        <dbReference type="ARBA" id="ARBA00023242"/>
    </source>
</evidence>
<protein>
    <recommendedName>
        <fullName evidence="9">C2H2-type domain-containing protein</fullName>
    </recommendedName>
</protein>
<dbReference type="OrthoDB" id="654211at2759"/>
<dbReference type="CDD" id="cd12148">
    <property type="entry name" value="fungal_TF_MHR"/>
    <property type="match status" value="1"/>
</dbReference>
<evidence type="ECO:0000313" key="11">
    <source>
        <dbReference type="Proteomes" id="UP000191342"/>
    </source>
</evidence>
<dbReference type="PANTHER" id="PTHR40626">
    <property type="entry name" value="MIP31509P"/>
    <property type="match status" value="1"/>
</dbReference>
<dbReference type="Pfam" id="PF00096">
    <property type="entry name" value="zf-C2H2"/>
    <property type="match status" value="1"/>
</dbReference>
<dbReference type="Gene3D" id="3.30.160.60">
    <property type="entry name" value="Classic Zinc Finger"/>
    <property type="match status" value="2"/>
</dbReference>
<organism evidence="10 11">
    <name type="scientific">Penicillium flavigenum</name>
    <dbReference type="NCBI Taxonomy" id="254877"/>
    <lineage>
        <taxon>Eukaryota</taxon>
        <taxon>Fungi</taxon>
        <taxon>Dikarya</taxon>
        <taxon>Ascomycota</taxon>
        <taxon>Pezizomycotina</taxon>
        <taxon>Eurotiomycetes</taxon>
        <taxon>Eurotiomycetidae</taxon>
        <taxon>Eurotiales</taxon>
        <taxon>Aspergillaceae</taxon>
        <taxon>Penicillium</taxon>
    </lineage>
</organism>
<dbReference type="InterPro" id="IPR007219">
    <property type="entry name" value="XnlR_reg_dom"/>
</dbReference>
<proteinExistence type="predicted"/>
<dbReference type="Pfam" id="PF04082">
    <property type="entry name" value="Fungal_trans"/>
    <property type="match status" value="1"/>
</dbReference>
<evidence type="ECO:0000313" key="10">
    <source>
        <dbReference type="EMBL" id="OQE11966.1"/>
    </source>
</evidence>